<reference evidence="1" key="1">
    <citation type="submission" date="2022-06" db="EMBL/GenBank/DDBJ databases">
        <authorList>
            <person name="Legras J.-L."/>
            <person name="Devillers H."/>
            <person name="Grondin C."/>
        </authorList>
    </citation>
    <scope>NUCLEOTIDE SEQUENCE</scope>
    <source>
        <strain evidence="1">CLIB 1444</strain>
    </source>
</reference>
<evidence type="ECO:0000313" key="1">
    <source>
        <dbReference type="EMBL" id="CAH6722881.1"/>
    </source>
</evidence>
<organism evidence="1 2">
    <name type="scientific">[Candida] jaroonii</name>
    <dbReference type="NCBI Taxonomy" id="467808"/>
    <lineage>
        <taxon>Eukaryota</taxon>
        <taxon>Fungi</taxon>
        <taxon>Dikarya</taxon>
        <taxon>Ascomycota</taxon>
        <taxon>Saccharomycotina</taxon>
        <taxon>Pichiomycetes</taxon>
        <taxon>Debaryomycetaceae</taxon>
        <taxon>Yamadazyma</taxon>
    </lineage>
</organism>
<sequence>MVDTKISYFDIRVNSPHKDLIVIKGNENECDPIFLEGRVKLSVNQNIHVKKVKLSLIGELSVTYFEKDENGAVTNHILEKFITLKVDWDNLLINDEGTIVLGSYGDKPVKAYKAGKLQAHSHLEEMKQESRARPTFDRTKSQPNLSKAHKKEAPTIKLPTSGIDGTPFKNSSSHHSFLLPNGNYSLPFKVVLPTNICETVEGLAIGKLLYKFEGSIQKGMLFDKPMVKSKYMRFVRTLHPNSLSLVDNIDIVNTWPGKVDYKVYLNKKGVAIGSTIPIQVLIVPLVKGISLKKITTEVVQHCHVNYLEGRSPEFEQVFGHQQVMGPLDESILSQDSWNLTCHFKVPNSIKEVTQTCLLNNDLIQVRHRLRVTIQIRNPGGHTSELRANLPITLYISSTIGHVYGHHFEIDNHHGLFNIVRNKDDALFKRDKFNTPKVSPSVTPLVSPDITPRHSPTLFPLDDTLDEEDELENVLAPPLYEESKKDKIFDITSAKSPIEQLGTSYFDLPRSNSEVMSGSLDLNILSKVPSYFEAVDDDDDSGDLAPSYDNSFDAMIGSNSSQTSLPSKLSKNASSSSLSNSYSHRSPLHSRSSSKFNLNFNRKKDKPEKS</sequence>
<gene>
    <name evidence="1" type="ORF">CLIB1444_11S03268</name>
</gene>
<dbReference type="EMBL" id="CALSDN010000011">
    <property type="protein sequence ID" value="CAH6722881.1"/>
    <property type="molecule type" value="Genomic_DNA"/>
</dbReference>
<dbReference type="Proteomes" id="UP001152531">
    <property type="component" value="Unassembled WGS sequence"/>
</dbReference>
<evidence type="ECO:0000313" key="2">
    <source>
        <dbReference type="Proteomes" id="UP001152531"/>
    </source>
</evidence>
<accession>A0ACA9YCT0</accession>
<proteinExistence type="predicted"/>
<keyword evidence="2" id="KW-1185">Reference proteome</keyword>
<name>A0ACA9YCT0_9ASCO</name>
<comment type="caution">
    <text evidence="1">The sequence shown here is derived from an EMBL/GenBank/DDBJ whole genome shotgun (WGS) entry which is preliminary data.</text>
</comment>
<protein>
    <submittedName>
        <fullName evidence="1">Uncharacterized protein</fullName>
    </submittedName>
</protein>